<dbReference type="Proteomes" id="UP001596101">
    <property type="component" value="Unassembled WGS sequence"/>
</dbReference>
<comment type="caution">
    <text evidence="1">The sequence shown here is derived from an EMBL/GenBank/DDBJ whole genome shotgun (WGS) entry which is preliminary data.</text>
</comment>
<dbReference type="InterPro" id="IPR014717">
    <property type="entry name" value="Transl_elong_EF1B/ribsomal_bS6"/>
</dbReference>
<dbReference type="PROSITE" id="PS51257">
    <property type="entry name" value="PROKAR_LIPOPROTEIN"/>
    <property type="match status" value="1"/>
</dbReference>
<protein>
    <submittedName>
        <fullName evidence="1">Uncharacterized protein</fullName>
    </submittedName>
</protein>
<evidence type="ECO:0000313" key="1">
    <source>
        <dbReference type="EMBL" id="MFC5477450.1"/>
    </source>
</evidence>
<sequence>MNASLIRKAAALPARQLHLMGAGLLLIVACALWFYALRAPLAALRTVRAEQAQLDLAAGDPRLLSAQLLLLGTDTEALAKRFGAVPAAAPAQLRLVGELGKLAQAQGVTLHGVTPAPDEIVLAFAQTGFDADVSGSYAGLLAWMGAVERAQPNLAIASFEMTPSDTPGQVAMKIRIAAFRPQESKP</sequence>
<keyword evidence="2" id="KW-1185">Reference proteome</keyword>
<proteinExistence type="predicted"/>
<accession>A0ABW0MGW5</accession>
<reference evidence="2" key="1">
    <citation type="journal article" date="2019" name="Int. J. Syst. Evol. Microbiol.">
        <title>The Global Catalogue of Microorganisms (GCM) 10K type strain sequencing project: providing services to taxonomists for standard genome sequencing and annotation.</title>
        <authorList>
            <consortium name="The Broad Institute Genomics Platform"/>
            <consortium name="The Broad Institute Genome Sequencing Center for Infectious Disease"/>
            <person name="Wu L."/>
            <person name="Ma J."/>
        </authorList>
    </citation>
    <scope>NUCLEOTIDE SEQUENCE [LARGE SCALE GENOMIC DNA]</scope>
    <source>
        <strain evidence="2">CCUG 43111</strain>
    </source>
</reference>
<name>A0ABW0MGW5_9BURK</name>
<dbReference type="RefSeq" id="WP_379752093.1">
    <property type="nucleotide sequence ID" value="NZ_JBHSMR010000008.1"/>
</dbReference>
<gene>
    <name evidence="1" type="ORF">ACFPQ5_04575</name>
</gene>
<dbReference type="Gene3D" id="3.30.70.60">
    <property type="match status" value="1"/>
</dbReference>
<organism evidence="1 2">
    <name type="scientific">Massilia suwonensis</name>
    <dbReference type="NCBI Taxonomy" id="648895"/>
    <lineage>
        <taxon>Bacteria</taxon>
        <taxon>Pseudomonadati</taxon>
        <taxon>Pseudomonadota</taxon>
        <taxon>Betaproteobacteria</taxon>
        <taxon>Burkholderiales</taxon>
        <taxon>Oxalobacteraceae</taxon>
        <taxon>Telluria group</taxon>
        <taxon>Massilia</taxon>
    </lineage>
</organism>
<evidence type="ECO:0000313" key="2">
    <source>
        <dbReference type="Proteomes" id="UP001596101"/>
    </source>
</evidence>
<dbReference type="EMBL" id="JBHSMR010000008">
    <property type="protein sequence ID" value="MFC5477450.1"/>
    <property type="molecule type" value="Genomic_DNA"/>
</dbReference>